<proteinExistence type="predicted"/>
<keyword evidence="3" id="KW-1185">Reference proteome</keyword>
<sequence>MKAYRVLDPRTRHVRLARDVIFNKSRGWDWTTTSDAGAPPRSDFAIKYHVEQTTGYPMPGSEGGDTTISYLNGGTGECCTAISCYTDTC</sequence>
<dbReference type="Pfam" id="PF25597">
    <property type="entry name" value="SH3_retrovirus"/>
    <property type="match status" value="1"/>
</dbReference>
<evidence type="ECO:0000313" key="2">
    <source>
        <dbReference type="EMBL" id="KAF0909957.1"/>
    </source>
</evidence>
<protein>
    <recommendedName>
        <fullName evidence="1">Retroviral polymerase SH3-like domain-containing protein</fullName>
    </recommendedName>
</protein>
<comment type="caution">
    <text evidence="2">The sequence shown here is derived from an EMBL/GenBank/DDBJ whole genome shotgun (WGS) entry which is preliminary data.</text>
</comment>
<accession>A0A6G1DBX2</accession>
<dbReference type="AlphaFoldDB" id="A0A6G1DBX2"/>
<dbReference type="InterPro" id="IPR057670">
    <property type="entry name" value="SH3_retrovirus"/>
</dbReference>
<dbReference type="EMBL" id="SPHZ02000006">
    <property type="protein sequence ID" value="KAF0909957.1"/>
    <property type="molecule type" value="Genomic_DNA"/>
</dbReference>
<feature type="domain" description="Retroviral polymerase SH3-like" evidence="1">
    <location>
        <begin position="2"/>
        <end position="34"/>
    </location>
</feature>
<evidence type="ECO:0000259" key="1">
    <source>
        <dbReference type="Pfam" id="PF25597"/>
    </source>
</evidence>
<gene>
    <name evidence="2" type="ORF">E2562_001210</name>
</gene>
<reference evidence="2 3" key="1">
    <citation type="submission" date="2019-11" db="EMBL/GenBank/DDBJ databases">
        <title>Whole genome sequence of Oryza granulata.</title>
        <authorList>
            <person name="Li W."/>
        </authorList>
    </citation>
    <scope>NUCLEOTIDE SEQUENCE [LARGE SCALE GENOMIC DNA]</scope>
    <source>
        <strain evidence="3">cv. Menghai</strain>
        <tissue evidence="2">Leaf</tissue>
    </source>
</reference>
<dbReference type="Proteomes" id="UP000479710">
    <property type="component" value="Unassembled WGS sequence"/>
</dbReference>
<name>A0A6G1DBX2_9ORYZ</name>
<evidence type="ECO:0000313" key="3">
    <source>
        <dbReference type="Proteomes" id="UP000479710"/>
    </source>
</evidence>
<organism evidence="2 3">
    <name type="scientific">Oryza meyeriana var. granulata</name>
    <dbReference type="NCBI Taxonomy" id="110450"/>
    <lineage>
        <taxon>Eukaryota</taxon>
        <taxon>Viridiplantae</taxon>
        <taxon>Streptophyta</taxon>
        <taxon>Embryophyta</taxon>
        <taxon>Tracheophyta</taxon>
        <taxon>Spermatophyta</taxon>
        <taxon>Magnoliopsida</taxon>
        <taxon>Liliopsida</taxon>
        <taxon>Poales</taxon>
        <taxon>Poaceae</taxon>
        <taxon>BOP clade</taxon>
        <taxon>Oryzoideae</taxon>
        <taxon>Oryzeae</taxon>
        <taxon>Oryzinae</taxon>
        <taxon>Oryza</taxon>
        <taxon>Oryza meyeriana</taxon>
    </lineage>
</organism>